<dbReference type="GO" id="GO:0003677">
    <property type="term" value="F:DNA binding"/>
    <property type="evidence" value="ECO:0007669"/>
    <property type="project" value="InterPro"/>
</dbReference>
<dbReference type="CDD" id="cd00093">
    <property type="entry name" value="HTH_XRE"/>
    <property type="match status" value="1"/>
</dbReference>
<organism evidence="2 3">
    <name type="scientific">Candidatus Borkfalkia ceftriaxoniphila</name>
    <dbReference type="NCBI Taxonomy" id="2508949"/>
    <lineage>
        <taxon>Bacteria</taxon>
        <taxon>Bacillati</taxon>
        <taxon>Bacillota</taxon>
        <taxon>Clostridia</taxon>
        <taxon>Christensenellales</taxon>
        <taxon>Christensenellaceae</taxon>
        <taxon>Candidatus Borkfalkia</taxon>
    </lineage>
</organism>
<dbReference type="InterPro" id="IPR001387">
    <property type="entry name" value="Cro/C1-type_HTH"/>
</dbReference>
<dbReference type="EMBL" id="SDOZ01000002">
    <property type="protein sequence ID" value="RXZ61948.1"/>
    <property type="molecule type" value="Genomic_DNA"/>
</dbReference>
<dbReference type="Pfam" id="PF01381">
    <property type="entry name" value="HTH_3"/>
    <property type="match status" value="1"/>
</dbReference>
<protein>
    <submittedName>
        <fullName evidence="2">XRE family transcriptional regulator</fullName>
    </submittedName>
</protein>
<comment type="caution">
    <text evidence="2">The sequence shown here is derived from an EMBL/GenBank/DDBJ whole genome shotgun (WGS) entry which is preliminary data.</text>
</comment>
<dbReference type="SUPFAM" id="SSF47413">
    <property type="entry name" value="lambda repressor-like DNA-binding domains"/>
    <property type="match status" value="1"/>
</dbReference>
<dbReference type="Proteomes" id="UP000291269">
    <property type="component" value="Unassembled WGS sequence"/>
</dbReference>
<dbReference type="OrthoDB" id="1726456at2"/>
<gene>
    <name evidence="2" type="ORF">ESZ91_06050</name>
</gene>
<sequence>MNINQRIKIEMTSRGWTVYKLSKITGISKSAINGWFKEIPTAPNYKSIRLVAKAFNMKAEDLVSEKKDADPQKQEMLELWNRLETAEKDTVIGVMKTIIEHNK</sequence>
<reference evidence="2 3" key="1">
    <citation type="journal article" date="2019" name="Gut">
        <title>Antibiotics-induced monodominance of a novel gut bacterial order.</title>
        <authorList>
            <person name="Hildebrand F."/>
            <person name="Moitinho-Silva L."/>
            <person name="Blasche S."/>
            <person name="Jahn M.T."/>
            <person name="Gossmann T.I."/>
            <person name="Heuerta-Cepas J."/>
            <person name="Hercog R."/>
            <person name="Luetge M."/>
            <person name="Bahram M."/>
            <person name="Pryszlak A."/>
            <person name="Alves R.J."/>
            <person name="Waszak S.M."/>
            <person name="Zhu A."/>
            <person name="Ye L."/>
            <person name="Costea P.I."/>
            <person name="Aalvink S."/>
            <person name="Belzer C."/>
            <person name="Forslund S.K."/>
            <person name="Sunagawa S."/>
            <person name="Hentschel U."/>
            <person name="Merten C."/>
            <person name="Patil K.R."/>
            <person name="Benes V."/>
            <person name="Bork P."/>
        </authorList>
    </citation>
    <scope>NUCLEOTIDE SEQUENCE [LARGE SCALE GENOMIC DNA]</scope>
    <source>
        <strain evidence="2 3">HDS1380</strain>
    </source>
</reference>
<dbReference type="InterPro" id="IPR010982">
    <property type="entry name" value="Lambda_DNA-bd_dom_sf"/>
</dbReference>
<name>A0A4Q2KBH4_9FIRM</name>
<dbReference type="RefSeq" id="WP_129225135.1">
    <property type="nucleotide sequence ID" value="NZ_SDOZ01000002.1"/>
</dbReference>
<dbReference type="AlphaFoldDB" id="A0A4Q2KBH4"/>
<proteinExistence type="predicted"/>
<dbReference type="SMART" id="SM00530">
    <property type="entry name" value="HTH_XRE"/>
    <property type="match status" value="1"/>
</dbReference>
<evidence type="ECO:0000259" key="1">
    <source>
        <dbReference type="PROSITE" id="PS50943"/>
    </source>
</evidence>
<accession>A0A4Q2KBH4</accession>
<evidence type="ECO:0000313" key="2">
    <source>
        <dbReference type="EMBL" id="RXZ61948.1"/>
    </source>
</evidence>
<keyword evidence="3" id="KW-1185">Reference proteome</keyword>
<dbReference type="Gene3D" id="1.10.260.40">
    <property type="entry name" value="lambda repressor-like DNA-binding domains"/>
    <property type="match status" value="1"/>
</dbReference>
<feature type="domain" description="HTH cro/C1-type" evidence="1">
    <location>
        <begin position="7"/>
        <end position="62"/>
    </location>
</feature>
<evidence type="ECO:0000313" key="3">
    <source>
        <dbReference type="Proteomes" id="UP000291269"/>
    </source>
</evidence>
<dbReference type="PROSITE" id="PS50943">
    <property type="entry name" value="HTH_CROC1"/>
    <property type="match status" value="1"/>
</dbReference>